<dbReference type="InterPro" id="IPR039315">
    <property type="entry name" value="CheW"/>
</dbReference>
<dbReference type="Gene3D" id="2.30.30.40">
    <property type="entry name" value="SH3 Domains"/>
    <property type="match status" value="1"/>
</dbReference>
<dbReference type="PANTHER" id="PTHR22617">
    <property type="entry name" value="CHEMOTAXIS SENSOR HISTIDINE KINASE-RELATED"/>
    <property type="match status" value="1"/>
</dbReference>
<dbReference type="AlphaFoldDB" id="A0A1X1A7C1"/>
<proteinExistence type="predicted"/>
<dbReference type="InterPro" id="IPR036061">
    <property type="entry name" value="CheW-like_dom_sf"/>
</dbReference>
<dbReference type="Proteomes" id="UP000193675">
    <property type="component" value="Unassembled WGS sequence"/>
</dbReference>
<protein>
    <submittedName>
        <fullName evidence="2">Chemotaxis protein CheW</fullName>
    </submittedName>
</protein>
<dbReference type="Gene3D" id="2.40.50.180">
    <property type="entry name" value="CheA-289, Domain 4"/>
    <property type="match status" value="1"/>
</dbReference>
<dbReference type="EMBL" id="NBWC01000002">
    <property type="protein sequence ID" value="ORL67818.1"/>
    <property type="molecule type" value="Genomic_DNA"/>
</dbReference>
<evidence type="ECO:0000259" key="1">
    <source>
        <dbReference type="PROSITE" id="PS50851"/>
    </source>
</evidence>
<name>A0A1X1A7C1_PSEPU</name>
<dbReference type="GO" id="GO:0007165">
    <property type="term" value="P:signal transduction"/>
    <property type="evidence" value="ECO:0007669"/>
    <property type="project" value="InterPro"/>
</dbReference>
<dbReference type="GO" id="GO:0005829">
    <property type="term" value="C:cytosol"/>
    <property type="evidence" value="ECO:0007669"/>
    <property type="project" value="TreeGrafter"/>
</dbReference>
<dbReference type="GO" id="GO:0006935">
    <property type="term" value="P:chemotaxis"/>
    <property type="evidence" value="ECO:0007669"/>
    <property type="project" value="InterPro"/>
</dbReference>
<organism evidence="2 3">
    <name type="scientific">Pseudomonas putida</name>
    <name type="common">Arthrobacter siderocapsulatus</name>
    <dbReference type="NCBI Taxonomy" id="303"/>
    <lineage>
        <taxon>Bacteria</taxon>
        <taxon>Pseudomonadati</taxon>
        <taxon>Pseudomonadota</taxon>
        <taxon>Gammaproteobacteria</taxon>
        <taxon>Pseudomonadales</taxon>
        <taxon>Pseudomonadaceae</taxon>
        <taxon>Pseudomonas</taxon>
    </lineage>
</organism>
<dbReference type="InterPro" id="IPR002545">
    <property type="entry name" value="CheW-lke_dom"/>
</dbReference>
<accession>A0A1X1A7C1</accession>
<dbReference type="RefSeq" id="WP_084854019.1">
    <property type="nucleotide sequence ID" value="NZ_JAOTEI010000146.1"/>
</dbReference>
<reference evidence="2 3" key="1">
    <citation type="submission" date="2017-04" db="EMBL/GenBank/DDBJ databases">
        <title>Presence of VIM-2 positive Pseudomonas species in chickens and their surrounding environment.</title>
        <authorList>
            <person name="Zhang R."/>
        </authorList>
    </citation>
    <scope>NUCLEOTIDE SEQUENCE [LARGE SCALE GENOMIC DNA]</scope>
    <source>
        <strain evidence="2 3">DZ-C18</strain>
    </source>
</reference>
<comment type="caution">
    <text evidence="2">The sequence shown here is derived from an EMBL/GenBank/DDBJ whole genome shotgun (WGS) entry which is preliminary data.</text>
</comment>
<dbReference type="OrthoDB" id="5298045at2"/>
<dbReference type="Pfam" id="PF01584">
    <property type="entry name" value="CheW"/>
    <property type="match status" value="1"/>
</dbReference>
<evidence type="ECO:0000313" key="3">
    <source>
        <dbReference type="Proteomes" id="UP000193675"/>
    </source>
</evidence>
<gene>
    <name evidence="2" type="ORF">B7H17_01790</name>
</gene>
<dbReference type="SUPFAM" id="SSF50341">
    <property type="entry name" value="CheW-like"/>
    <property type="match status" value="1"/>
</dbReference>
<feature type="domain" description="CheW-like" evidence="1">
    <location>
        <begin position="39"/>
        <end position="184"/>
    </location>
</feature>
<dbReference type="PANTHER" id="PTHR22617:SF43">
    <property type="entry name" value="PROTEIN PILI"/>
    <property type="match status" value="1"/>
</dbReference>
<sequence length="184" mass="20270">MTTRPQGASLTAFELLLDIDRRCRLLVADQPPQDTRQQQWSGIGFRVARQWFVAPMGEVAEVLHEPRSSRVPGVQPWVCGVANLRGRLLPVMDLSAFFGLGPALAGKQRRVLVLDHEALFAGLLVDEVLGLQHFALSSLELSPPQPLLRAAAPFVQGHFSRERNWAIFSPFALAQAPGFLDVAL</sequence>
<dbReference type="SMART" id="SM00260">
    <property type="entry name" value="CheW"/>
    <property type="match status" value="1"/>
</dbReference>
<evidence type="ECO:0000313" key="2">
    <source>
        <dbReference type="EMBL" id="ORL67818.1"/>
    </source>
</evidence>
<dbReference type="PROSITE" id="PS50851">
    <property type="entry name" value="CHEW"/>
    <property type="match status" value="1"/>
</dbReference>